<name>A0A0A5FYN5_9BACI</name>
<dbReference type="Gene3D" id="3.40.390.10">
    <property type="entry name" value="Collagenase (Catalytic Domain)"/>
    <property type="match status" value="1"/>
</dbReference>
<dbReference type="SUPFAM" id="SSF55486">
    <property type="entry name" value="Metalloproteases ('zincins'), catalytic domain"/>
    <property type="match status" value="1"/>
</dbReference>
<dbReference type="Pfam" id="PF12388">
    <property type="entry name" value="Peptidase_M57"/>
    <property type="match status" value="1"/>
</dbReference>
<evidence type="ECO:0008006" key="3">
    <source>
        <dbReference type="Google" id="ProtNLM"/>
    </source>
</evidence>
<dbReference type="GO" id="GO:0008237">
    <property type="term" value="F:metallopeptidase activity"/>
    <property type="evidence" value="ECO:0007669"/>
    <property type="project" value="InterPro"/>
</dbReference>
<accession>A0A0A5FYN5</accession>
<reference evidence="1 2" key="1">
    <citation type="submission" date="2013-08" db="EMBL/GenBank/DDBJ databases">
        <authorList>
            <person name="Huang J."/>
            <person name="Wang G."/>
        </authorList>
    </citation>
    <scope>NUCLEOTIDE SEQUENCE [LARGE SCALE GENOMIC DNA]</scope>
    <source>
        <strain evidence="1 2">JSM 072002</strain>
    </source>
</reference>
<dbReference type="Proteomes" id="UP000030401">
    <property type="component" value="Unassembled WGS sequence"/>
</dbReference>
<dbReference type="AlphaFoldDB" id="A0A0A5FYN5"/>
<proteinExistence type="predicted"/>
<dbReference type="InterPro" id="IPR024653">
    <property type="entry name" value="Peptidase_M10/M27/M57"/>
</dbReference>
<keyword evidence="2" id="KW-1185">Reference proteome</keyword>
<gene>
    <name evidence="1" type="ORF">N784_11590</name>
</gene>
<comment type="caution">
    <text evidence="1">The sequence shown here is derived from an EMBL/GenBank/DDBJ whole genome shotgun (WGS) entry which is preliminary data.</text>
</comment>
<protein>
    <recommendedName>
        <fullName evidence="3">Peptidase M10 metallopeptidase domain-containing protein</fullName>
    </recommendedName>
</protein>
<evidence type="ECO:0000313" key="2">
    <source>
        <dbReference type="Proteomes" id="UP000030401"/>
    </source>
</evidence>
<evidence type="ECO:0000313" key="1">
    <source>
        <dbReference type="EMBL" id="KGX84909.1"/>
    </source>
</evidence>
<dbReference type="InterPro" id="IPR024079">
    <property type="entry name" value="MetalloPept_cat_dom_sf"/>
</dbReference>
<dbReference type="EMBL" id="AVPG01000029">
    <property type="protein sequence ID" value="KGX84909.1"/>
    <property type="molecule type" value="Genomic_DNA"/>
</dbReference>
<organism evidence="1 2">
    <name type="scientific">Pontibacillus litoralis JSM 072002</name>
    <dbReference type="NCBI Taxonomy" id="1385512"/>
    <lineage>
        <taxon>Bacteria</taxon>
        <taxon>Bacillati</taxon>
        <taxon>Bacillota</taxon>
        <taxon>Bacilli</taxon>
        <taxon>Bacillales</taxon>
        <taxon>Bacillaceae</taxon>
        <taxon>Pontibacillus</taxon>
    </lineage>
</organism>
<dbReference type="STRING" id="1385512.N784_11590"/>
<sequence length="105" mass="11805">MDDVYLPSVSWTGRASGAASNWDGNYHYYDINVKLNVGNGILSYSNSKLTGLIAHELGHAVGLEHRTTSNGGGRDFLMYPYDSRYQYTPNSTEDATLYNLYYHQL</sequence>